<sequence>MRILLLAIFLFITIHFIRLDLAEGTIPLAGFTKKQKLCDKTEETASIPITTVDGDTIETLFALYPDSESNFIERLSSFYSLNPHLQNQQLIGGEKIMLPLTRIQSENCTESDR</sequence>
<dbReference type="Proteomes" id="UP000658225">
    <property type="component" value="Unassembled WGS sequence"/>
</dbReference>
<gene>
    <name evidence="1" type="ORF">H4683_000815</name>
</gene>
<proteinExistence type="predicted"/>
<comment type="caution">
    <text evidence="1">The sequence shown here is derived from an EMBL/GenBank/DDBJ whole genome shotgun (WGS) entry which is preliminary data.</text>
</comment>
<evidence type="ECO:0000313" key="2">
    <source>
        <dbReference type="Proteomes" id="UP000658225"/>
    </source>
</evidence>
<evidence type="ECO:0008006" key="3">
    <source>
        <dbReference type="Google" id="ProtNLM"/>
    </source>
</evidence>
<keyword evidence="2" id="KW-1185">Reference proteome</keyword>
<accession>A0A927R2B7</accession>
<reference evidence="1" key="1">
    <citation type="submission" date="2020-10" db="EMBL/GenBank/DDBJ databases">
        <title>Genomic Encyclopedia of Type Strains, Phase IV (KMG-IV): sequencing the most valuable type-strain genomes for metagenomic binning, comparative biology and taxonomic classification.</title>
        <authorList>
            <person name="Goeker M."/>
        </authorList>
    </citation>
    <scope>NUCLEOTIDE SEQUENCE</scope>
    <source>
        <strain evidence="1">DSM 13886</strain>
    </source>
</reference>
<dbReference type="RefSeq" id="WP_192597556.1">
    <property type="nucleotide sequence ID" value="NZ_JADBEL010000003.1"/>
</dbReference>
<dbReference type="EMBL" id="JADBEL010000003">
    <property type="protein sequence ID" value="MBE1553741.1"/>
    <property type="molecule type" value="Genomic_DNA"/>
</dbReference>
<organism evidence="1 2">
    <name type="scientific">Sporosarcina limicola</name>
    <dbReference type="NCBI Taxonomy" id="34101"/>
    <lineage>
        <taxon>Bacteria</taxon>
        <taxon>Bacillati</taxon>
        <taxon>Bacillota</taxon>
        <taxon>Bacilli</taxon>
        <taxon>Bacillales</taxon>
        <taxon>Caryophanaceae</taxon>
        <taxon>Sporosarcina</taxon>
    </lineage>
</organism>
<name>A0A927R2B7_9BACL</name>
<protein>
    <recommendedName>
        <fullName evidence="3">LysM domain-containing protein</fullName>
    </recommendedName>
</protein>
<evidence type="ECO:0000313" key="1">
    <source>
        <dbReference type="EMBL" id="MBE1553741.1"/>
    </source>
</evidence>
<dbReference type="AlphaFoldDB" id="A0A927R2B7"/>